<dbReference type="SUPFAM" id="SSF47384">
    <property type="entry name" value="Homodimeric domain of signal transducing histidine kinase"/>
    <property type="match status" value="1"/>
</dbReference>
<dbReference type="RefSeq" id="WP_129068975.1">
    <property type="nucleotide sequence ID" value="NZ_RDFA01000003.1"/>
</dbReference>
<evidence type="ECO:0000259" key="8">
    <source>
        <dbReference type="PROSITE" id="PS50109"/>
    </source>
</evidence>
<feature type="compositionally biased region" description="Basic and acidic residues" evidence="7">
    <location>
        <begin position="377"/>
        <end position="389"/>
    </location>
</feature>
<evidence type="ECO:0000256" key="6">
    <source>
        <dbReference type="ARBA" id="ARBA00023012"/>
    </source>
</evidence>
<dbReference type="PANTHER" id="PTHR43711:SF1">
    <property type="entry name" value="HISTIDINE KINASE 1"/>
    <property type="match status" value="1"/>
</dbReference>
<dbReference type="InterPro" id="IPR036890">
    <property type="entry name" value="HATPase_C_sf"/>
</dbReference>
<name>A0A498KVV5_9EURY</name>
<dbReference type="CDD" id="cd00082">
    <property type="entry name" value="HisKA"/>
    <property type="match status" value="1"/>
</dbReference>
<organism evidence="9 10">
    <name type="scientific">Halorientalis pallida</name>
    <dbReference type="NCBI Taxonomy" id="2479928"/>
    <lineage>
        <taxon>Archaea</taxon>
        <taxon>Methanobacteriati</taxon>
        <taxon>Methanobacteriota</taxon>
        <taxon>Stenosarchaea group</taxon>
        <taxon>Halobacteria</taxon>
        <taxon>Halobacteriales</taxon>
        <taxon>Haloarculaceae</taxon>
        <taxon>Halorientalis</taxon>
    </lineage>
</organism>
<dbReference type="EC" id="2.7.13.3" evidence="2"/>
<comment type="caution">
    <text evidence="9">The sequence shown here is derived from an EMBL/GenBank/DDBJ whole genome shotgun (WGS) entry which is preliminary data.</text>
</comment>
<feature type="region of interest" description="Disordered" evidence="7">
    <location>
        <begin position="337"/>
        <end position="389"/>
    </location>
</feature>
<dbReference type="SUPFAM" id="SSF55874">
    <property type="entry name" value="ATPase domain of HSP90 chaperone/DNA topoisomerase II/histidine kinase"/>
    <property type="match status" value="1"/>
</dbReference>
<dbReference type="InterPro" id="IPR050736">
    <property type="entry name" value="Sensor_HK_Regulatory"/>
</dbReference>
<sequence>MQQDAPFEAKAEQALALGESYLGVTYGRLTRIDPESEYWRIVVSTDSADDEYPPGLVLDLGMTYCRHTIGVADPVEVDDALASDWEDDPAFEHQGFRCYYGTTITVEDNLYGTVCFAAEEPRGESFSEDETLFAELVGRMLEHELEHRRTQRKVDRLDDFAGIVSHDLRNPLNVAQLNLESLRADVDDERLTRADDALDRMAGLIDDVLTVARQGQHVTETETVALSTLADDCWTMVGTGDASLVVEDDLRFRADPDRLQRLFENLYRNAVEQGESDVTVRVGTVADDGFYVEDDGPGFPPDERERVFEAGFSTTDGGSGLGLAIVESIVDAHGWSSELSESAEDGPANGAGDDSVDDRQSFRGARFEITGVVVDQTAERDPDESREGG</sequence>
<dbReference type="InterPro" id="IPR003661">
    <property type="entry name" value="HisK_dim/P_dom"/>
</dbReference>
<dbReference type="Pfam" id="PF01590">
    <property type="entry name" value="GAF"/>
    <property type="match status" value="1"/>
</dbReference>
<evidence type="ECO:0000313" key="9">
    <source>
        <dbReference type="EMBL" id="RXK49378.1"/>
    </source>
</evidence>
<dbReference type="InterPro" id="IPR029016">
    <property type="entry name" value="GAF-like_dom_sf"/>
</dbReference>
<dbReference type="Gene3D" id="1.10.287.130">
    <property type="match status" value="1"/>
</dbReference>
<keyword evidence="4" id="KW-0808">Transferase</keyword>
<dbReference type="SMART" id="SM00387">
    <property type="entry name" value="HATPase_c"/>
    <property type="match status" value="1"/>
</dbReference>
<gene>
    <name evidence="9" type="ORF">EAF64_10720</name>
</gene>
<evidence type="ECO:0000256" key="3">
    <source>
        <dbReference type="ARBA" id="ARBA00022553"/>
    </source>
</evidence>
<dbReference type="OrthoDB" id="342253at2157"/>
<dbReference type="PROSITE" id="PS50109">
    <property type="entry name" value="HIS_KIN"/>
    <property type="match status" value="1"/>
</dbReference>
<dbReference type="Proteomes" id="UP000289691">
    <property type="component" value="Unassembled WGS sequence"/>
</dbReference>
<dbReference type="InterPro" id="IPR003594">
    <property type="entry name" value="HATPase_dom"/>
</dbReference>
<feature type="domain" description="Histidine kinase" evidence="8">
    <location>
        <begin position="163"/>
        <end position="351"/>
    </location>
</feature>
<comment type="catalytic activity">
    <reaction evidence="1">
        <text>ATP + protein L-histidine = ADP + protein N-phospho-L-histidine.</text>
        <dbReference type="EC" id="2.7.13.3"/>
    </reaction>
</comment>
<dbReference type="GO" id="GO:0000155">
    <property type="term" value="F:phosphorelay sensor kinase activity"/>
    <property type="evidence" value="ECO:0007669"/>
    <property type="project" value="InterPro"/>
</dbReference>
<dbReference type="Gene3D" id="3.30.450.40">
    <property type="match status" value="1"/>
</dbReference>
<accession>A0A498KVV5</accession>
<dbReference type="InterPro" id="IPR003018">
    <property type="entry name" value="GAF"/>
</dbReference>
<keyword evidence="6" id="KW-0902">Two-component regulatory system</keyword>
<evidence type="ECO:0000256" key="7">
    <source>
        <dbReference type="SAM" id="MobiDB-lite"/>
    </source>
</evidence>
<evidence type="ECO:0000256" key="1">
    <source>
        <dbReference type="ARBA" id="ARBA00000085"/>
    </source>
</evidence>
<dbReference type="Pfam" id="PF00512">
    <property type="entry name" value="HisKA"/>
    <property type="match status" value="1"/>
</dbReference>
<dbReference type="EMBL" id="RDFA01000003">
    <property type="protein sequence ID" value="RXK49378.1"/>
    <property type="molecule type" value="Genomic_DNA"/>
</dbReference>
<dbReference type="InterPro" id="IPR005467">
    <property type="entry name" value="His_kinase_dom"/>
</dbReference>
<dbReference type="InterPro" id="IPR004358">
    <property type="entry name" value="Sig_transdc_His_kin-like_C"/>
</dbReference>
<dbReference type="PRINTS" id="PR00344">
    <property type="entry name" value="BCTRLSENSOR"/>
</dbReference>
<dbReference type="Pfam" id="PF02518">
    <property type="entry name" value="HATPase_c"/>
    <property type="match status" value="1"/>
</dbReference>
<protein>
    <recommendedName>
        <fullName evidence="2">histidine kinase</fullName>
        <ecNumber evidence="2">2.7.13.3</ecNumber>
    </recommendedName>
</protein>
<keyword evidence="3" id="KW-0597">Phosphoprotein</keyword>
<proteinExistence type="predicted"/>
<dbReference type="SUPFAM" id="SSF55781">
    <property type="entry name" value="GAF domain-like"/>
    <property type="match status" value="1"/>
</dbReference>
<keyword evidence="10" id="KW-1185">Reference proteome</keyword>
<dbReference type="Gene3D" id="3.30.565.10">
    <property type="entry name" value="Histidine kinase-like ATPase, C-terminal domain"/>
    <property type="match status" value="1"/>
</dbReference>
<dbReference type="InterPro" id="IPR036097">
    <property type="entry name" value="HisK_dim/P_sf"/>
</dbReference>
<evidence type="ECO:0000256" key="5">
    <source>
        <dbReference type="ARBA" id="ARBA00022777"/>
    </source>
</evidence>
<keyword evidence="5 9" id="KW-0418">Kinase</keyword>
<evidence type="ECO:0000313" key="10">
    <source>
        <dbReference type="Proteomes" id="UP000289691"/>
    </source>
</evidence>
<dbReference type="AlphaFoldDB" id="A0A498KVV5"/>
<dbReference type="SMART" id="SM00388">
    <property type="entry name" value="HisKA"/>
    <property type="match status" value="1"/>
</dbReference>
<evidence type="ECO:0000256" key="2">
    <source>
        <dbReference type="ARBA" id="ARBA00012438"/>
    </source>
</evidence>
<reference evidence="9 10" key="1">
    <citation type="submission" date="2019-01" db="EMBL/GenBank/DDBJ databases">
        <title>Halorientalis sp. F13-25 a new haloarchaeum isolated from hypersaline water.</title>
        <authorList>
            <person name="Ana D.-V."/>
            <person name="Cristina S.-P."/>
            <person name="Antonio V."/>
        </authorList>
    </citation>
    <scope>NUCLEOTIDE SEQUENCE [LARGE SCALE GENOMIC DNA]</scope>
    <source>
        <strain evidence="9 10">F13-25</strain>
    </source>
</reference>
<dbReference type="PANTHER" id="PTHR43711">
    <property type="entry name" value="TWO-COMPONENT HISTIDINE KINASE"/>
    <property type="match status" value="1"/>
</dbReference>
<evidence type="ECO:0000256" key="4">
    <source>
        <dbReference type="ARBA" id="ARBA00022679"/>
    </source>
</evidence>